<dbReference type="PANTHER" id="PTHR43133">
    <property type="entry name" value="RNA POLYMERASE ECF-TYPE SIGMA FACTO"/>
    <property type="match status" value="1"/>
</dbReference>
<protein>
    <submittedName>
        <fullName evidence="7">ECF RNA polymerase sigma factor SigR</fullName>
    </submittedName>
</protein>
<feature type="domain" description="RNA polymerase sigma factor 70 region 4 type 2" evidence="5">
    <location>
        <begin position="103"/>
        <end position="154"/>
    </location>
</feature>
<keyword evidence="3" id="KW-0731">Sigma factor</keyword>
<evidence type="ECO:0000256" key="4">
    <source>
        <dbReference type="ARBA" id="ARBA00023163"/>
    </source>
</evidence>
<keyword evidence="4" id="KW-0804">Transcription</keyword>
<dbReference type="InterPro" id="IPR014284">
    <property type="entry name" value="RNA_pol_sigma-70_dom"/>
</dbReference>
<feature type="domain" description="PhyR sigma2" evidence="6">
    <location>
        <begin position="8"/>
        <end position="62"/>
    </location>
</feature>
<evidence type="ECO:0000313" key="7">
    <source>
        <dbReference type="EMBL" id="VDC50858.1"/>
    </source>
</evidence>
<dbReference type="SUPFAM" id="SSF88946">
    <property type="entry name" value="Sigma2 domain of RNA polymerase sigma factors"/>
    <property type="match status" value="1"/>
</dbReference>
<dbReference type="NCBIfam" id="TIGR02937">
    <property type="entry name" value="sigma70-ECF"/>
    <property type="match status" value="1"/>
</dbReference>
<dbReference type="Gene3D" id="1.10.10.10">
    <property type="entry name" value="Winged helix-like DNA-binding domain superfamily/Winged helix DNA-binding domain"/>
    <property type="match status" value="1"/>
</dbReference>
<dbReference type="Gene3D" id="1.10.1740.10">
    <property type="match status" value="1"/>
</dbReference>
<dbReference type="GO" id="GO:0016987">
    <property type="term" value="F:sigma factor activity"/>
    <property type="evidence" value="ECO:0007669"/>
    <property type="project" value="UniProtKB-KW"/>
</dbReference>
<dbReference type="InterPro" id="IPR013324">
    <property type="entry name" value="RNA_pol_sigma_r3/r4-like"/>
</dbReference>
<gene>
    <name evidence="7" type="primary">sigR</name>
    <name evidence="7" type="ORF">BREV_BREV_00335</name>
</gene>
<dbReference type="GO" id="GO:0006352">
    <property type="term" value="P:DNA-templated transcription initiation"/>
    <property type="evidence" value="ECO:0007669"/>
    <property type="project" value="InterPro"/>
</dbReference>
<dbReference type="InterPro" id="IPR013249">
    <property type="entry name" value="RNA_pol_sigma70_r4_t2"/>
</dbReference>
<reference evidence="7 8" key="1">
    <citation type="submission" date="2018-11" db="EMBL/GenBank/DDBJ databases">
        <authorList>
            <person name="Peiro R."/>
            <person name="Begona"/>
            <person name="Cbmso G."/>
            <person name="Lopez M."/>
            <person name="Gonzalez S."/>
            <person name="Sacristan E."/>
            <person name="Castillo E."/>
        </authorList>
    </citation>
    <scope>NUCLEOTIDE SEQUENCE [LARGE SCALE GENOMIC DNA]</scope>
    <source>
        <strain evidence="7">Brev_genome</strain>
    </source>
</reference>
<evidence type="ECO:0000259" key="5">
    <source>
        <dbReference type="Pfam" id="PF08281"/>
    </source>
</evidence>
<evidence type="ECO:0000313" key="8">
    <source>
        <dbReference type="Proteomes" id="UP000289220"/>
    </source>
</evidence>
<keyword evidence="2" id="KW-0805">Transcription regulation</keyword>
<dbReference type="Pfam" id="PF22029">
    <property type="entry name" value="PhyR_sigma2"/>
    <property type="match status" value="1"/>
</dbReference>
<evidence type="ECO:0000256" key="2">
    <source>
        <dbReference type="ARBA" id="ARBA00023015"/>
    </source>
</evidence>
<dbReference type="SUPFAM" id="SSF88659">
    <property type="entry name" value="Sigma3 and sigma4 domains of RNA polymerase sigma factors"/>
    <property type="match status" value="1"/>
</dbReference>
<dbReference type="Pfam" id="PF08281">
    <property type="entry name" value="Sigma70_r4_2"/>
    <property type="match status" value="1"/>
</dbReference>
<comment type="caution">
    <text evidence="7">The sequence shown here is derived from an EMBL/GenBank/DDBJ whole genome shotgun (WGS) entry which is preliminary data.</text>
</comment>
<sequence>MTDMGQLIEPVIPGLRRYANALVRDPAEADDLVQDCLERAVTRWGQRRGDGDTRSWLYAILHNLAVNRWRSLRRRGVMAAIETVDPAFLSVAPAQEHGLARADVLRALDQLPDEYRAVILLVTVEGLSYAETARILGVPLGTVMSRLSRGRARLASAMAEDTPVRCHLRRIK</sequence>
<dbReference type="Proteomes" id="UP000289220">
    <property type="component" value="Unassembled WGS sequence"/>
</dbReference>
<dbReference type="InterPro" id="IPR036388">
    <property type="entry name" value="WH-like_DNA-bd_sf"/>
</dbReference>
<dbReference type="AlphaFoldDB" id="A0A7Z8Y5P1"/>
<comment type="similarity">
    <text evidence="1">Belongs to the sigma-70 factor family. ECF subfamily.</text>
</comment>
<accession>A0A7Z8Y5P1</accession>
<dbReference type="PANTHER" id="PTHR43133:SF25">
    <property type="entry name" value="RNA POLYMERASE SIGMA FACTOR RFAY-RELATED"/>
    <property type="match status" value="1"/>
</dbReference>
<evidence type="ECO:0000256" key="3">
    <source>
        <dbReference type="ARBA" id="ARBA00023082"/>
    </source>
</evidence>
<proteinExistence type="inferred from homology"/>
<dbReference type="CDD" id="cd06171">
    <property type="entry name" value="Sigma70_r4"/>
    <property type="match status" value="1"/>
</dbReference>
<evidence type="ECO:0000259" key="6">
    <source>
        <dbReference type="Pfam" id="PF22029"/>
    </source>
</evidence>
<evidence type="ECO:0000256" key="1">
    <source>
        <dbReference type="ARBA" id="ARBA00010641"/>
    </source>
</evidence>
<dbReference type="InterPro" id="IPR053866">
    <property type="entry name" value="PhyR_sigma2"/>
</dbReference>
<dbReference type="EMBL" id="UXHF01000004">
    <property type="protein sequence ID" value="VDC50858.1"/>
    <property type="molecule type" value="Genomic_DNA"/>
</dbReference>
<organism evidence="7 8">
    <name type="scientific">Brevundimonas mediterranea</name>
    <dbReference type="NCBI Taxonomy" id="74329"/>
    <lineage>
        <taxon>Bacteria</taxon>
        <taxon>Pseudomonadati</taxon>
        <taxon>Pseudomonadota</taxon>
        <taxon>Alphaproteobacteria</taxon>
        <taxon>Caulobacterales</taxon>
        <taxon>Caulobacteraceae</taxon>
        <taxon>Brevundimonas</taxon>
    </lineage>
</organism>
<keyword evidence="8" id="KW-1185">Reference proteome</keyword>
<dbReference type="GO" id="GO:0003677">
    <property type="term" value="F:DNA binding"/>
    <property type="evidence" value="ECO:0007669"/>
    <property type="project" value="InterPro"/>
</dbReference>
<name>A0A7Z8Y5P1_9CAUL</name>
<dbReference type="InterPro" id="IPR039425">
    <property type="entry name" value="RNA_pol_sigma-70-like"/>
</dbReference>
<dbReference type="InterPro" id="IPR013325">
    <property type="entry name" value="RNA_pol_sigma_r2"/>
</dbReference>